<evidence type="ECO:0000256" key="7">
    <source>
        <dbReference type="SAM" id="Phobius"/>
    </source>
</evidence>
<evidence type="ECO:0000256" key="1">
    <source>
        <dbReference type="ARBA" id="ARBA00004651"/>
    </source>
</evidence>
<dbReference type="InterPro" id="IPR004477">
    <property type="entry name" value="ComEC_N"/>
</dbReference>
<dbReference type="PANTHER" id="PTHR30619:SF1">
    <property type="entry name" value="RECOMBINATION PROTEIN 2"/>
    <property type="match status" value="1"/>
</dbReference>
<feature type="transmembrane region" description="Helical" evidence="7">
    <location>
        <begin position="191"/>
        <end position="214"/>
    </location>
</feature>
<reference evidence="9 10" key="1">
    <citation type="journal article" date="2019" name="PLoS Negl. Trop. Dis.">
        <title>Revisiting the worldwide diversity of Leptospira species in the environment.</title>
        <authorList>
            <person name="Vincent A.T."/>
            <person name="Schiettekatte O."/>
            <person name="Bourhy P."/>
            <person name="Veyrier F.J."/>
            <person name="Picardeau M."/>
        </authorList>
    </citation>
    <scope>NUCLEOTIDE SEQUENCE [LARGE SCALE GENOMIC DNA]</scope>
    <source>
        <strain evidence="9 10">201702445</strain>
    </source>
</reference>
<evidence type="ECO:0000256" key="3">
    <source>
        <dbReference type="ARBA" id="ARBA00022692"/>
    </source>
</evidence>
<dbReference type="Proteomes" id="UP000297613">
    <property type="component" value="Unassembled WGS sequence"/>
</dbReference>
<protein>
    <submittedName>
        <fullName evidence="9">ComEC/Rec2 family competence protein</fullName>
    </submittedName>
</protein>
<organism evidence="9 10">
    <name type="scientific">Leptospira yasudae</name>
    <dbReference type="NCBI Taxonomy" id="2202201"/>
    <lineage>
        <taxon>Bacteria</taxon>
        <taxon>Pseudomonadati</taxon>
        <taxon>Spirochaetota</taxon>
        <taxon>Spirochaetia</taxon>
        <taxon>Leptospirales</taxon>
        <taxon>Leptospiraceae</taxon>
        <taxon>Leptospira</taxon>
    </lineage>
</organism>
<feature type="transmembrane region" description="Helical" evidence="7">
    <location>
        <begin position="234"/>
        <end position="257"/>
    </location>
</feature>
<evidence type="ECO:0000313" key="9">
    <source>
        <dbReference type="EMBL" id="TGL84297.1"/>
    </source>
</evidence>
<feature type="domain" description="ComEC/Rec2-related protein" evidence="8">
    <location>
        <begin position="171"/>
        <end position="439"/>
    </location>
</feature>
<keyword evidence="4 7" id="KW-1133">Transmembrane helix</keyword>
<evidence type="ECO:0000256" key="6">
    <source>
        <dbReference type="SAM" id="MobiDB-lite"/>
    </source>
</evidence>
<keyword evidence="2" id="KW-1003">Cell membrane</keyword>
<sequence>MKKLFRDWVPCSGFSKFSLGSLLGVATNLLFPNHVLLAVGILFLIFSASLFLKPRFRISEYSIFGILFYVFAIAFFPERFRNDSGKFERPVPSATTESRSNSVASKTPGPNRNRYSNQTKRNRSQTGSSPQRRTIFGEPETIFQNKFRERVLFDLKQASLEKNADRIALGLLFGEAKQLSKDFKEKAKEGGILHLFAASGLHLGILMGVQFRLLNLIPILGHRLPRILPLLTGFLYLSALGYPVSLARAWIFAGMLLLQGLFYRKLRPIDLLLGSAWIVWIADPLRFHSVSFSLSFGAVTGIFLFSNPIRILFRFLSDENRFSFFFKENLSISFSAGLGTMPVLLSAFGSFSFGSILLNLLVVPLAGILLPILYLSICVQESGVPLLNELLWSITEFLIFILAYLSERLSEPLGFYREMGDAVAIGISGWILLCIGVFAFAWLLEKLRLKTDANKNIQNSEFSFRSRLSKESFSKKRTFSMKTIDSILCGSFLVFTIGLNVLLYRSPDLFPNKTKLIYNRFFFILRNGDSLFFSGKCKYGFKTISKAFQKSKKNFCESQKDSPLNRVFVEDESCLIWAFTCLKNRSQTSILYAGQNPELWTAASRFPLQRSLPIREISLWNESKIVFFHTKKDSLFALSEKTKTGRGWILLETPFGSKDKAEVWNQNRKLLGLSESWVFLEKDELQRIPISEGY</sequence>
<keyword evidence="3 7" id="KW-0812">Transmembrane</keyword>
<accession>A0A6N4QQ86</accession>
<proteinExistence type="predicted"/>
<feature type="transmembrane region" description="Helical" evidence="7">
    <location>
        <begin position="484"/>
        <end position="504"/>
    </location>
</feature>
<feature type="transmembrane region" description="Helical" evidence="7">
    <location>
        <begin position="386"/>
        <end position="405"/>
    </location>
</feature>
<feature type="region of interest" description="Disordered" evidence="6">
    <location>
        <begin position="87"/>
        <end position="135"/>
    </location>
</feature>
<evidence type="ECO:0000256" key="4">
    <source>
        <dbReference type="ARBA" id="ARBA00022989"/>
    </source>
</evidence>
<name>A0A6N4QQ86_9LEPT</name>
<evidence type="ECO:0000259" key="8">
    <source>
        <dbReference type="Pfam" id="PF03772"/>
    </source>
</evidence>
<feature type="compositionally biased region" description="Polar residues" evidence="6">
    <location>
        <begin position="93"/>
        <end position="132"/>
    </location>
</feature>
<dbReference type="InterPro" id="IPR052159">
    <property type="entry name" value="Competence_DNA_uptake"/>
</dbReference>
<comment type="caution">
    <text evidence="9">The sequence shown here is derived from an EMBL/GenBank/DDBJ whole genome shotgun (WGS) entry which is preliminary data.</text>
</comment>
<feature type="transmembrane region" description="Helical" evidence="7">
    <location>
        <begin position="325"/>
        <end position="345"/>
    </location>
</feature>
<dbReference type="RefSeq" id="WP_135571111.1">
    <property type="nucleotide sequence ID" value="NZ_RQGK01000071.1"/>
</dbReference>
<feature type="transmembrane region" description="Helical" evidence="7">
    <location>
        <begin position="351"/>
        <end position="374"/>
    </location>
</feature>
<feature type="transmembrane region" description="Helical" evidence="7">
    <location>
        <begin position="58"/>
        <end position="76"/>
    </location>
</feature>
<comment type="subcellular location">
    <subcellularLocation>
        <location evidence="1">Cell membrane</location>
        <topology evidence="1">Multi-pass membrane protein</topology>
    </subcellularLocation>
</comment>
<evidence type="ECO:0000256" key="5">
    <source>
        <dbReference type="ARBA" id="ARBA00023136"/>
    </source>
</evidence>
<keyword evidence="5 7" id="KW-0472">Membrane</keyword>
<dbReference type="EMBL" id="RQGM01000042">
    <property type="protein sequence ID" value="TGL84297.1"/>
    <property type="molecule type" value="Genomic_DNA"/>
</dbReference>
<evidence type="ECO:0000256" key="2">
    <source>
        <dbReference type="ARBA" id="ARBA00022475"/>
    </source>
</evidence>
<dbReference type="AlphaFoldDB" id="A0A6N4QQ86"/>
<dbReference type="Pfam" id="PF03772">
    <property type="entry name" value="Competence"/>
    <property type="match status" value="1"/>
</dbReference>
<dbReference type="GO" id="GO:0005886">
    <property type="term" value="C:plasma membrane"/>
    <property type="evidence" value="ECO:0007669"/>
    <property type="project" value="UniProtKB-SubCell"/>
</dbReference>
<dbReference type="PANTHER" id="PTHR30619">
    <property type="entry name" value="DNA INTERNALIZATION/COMPETENCE PROTEIN COMEC/REC2"/>
    <property type="match status" value="1"/>
</dbReference>
<feature type="transmembrane region" description="Helical" evidence="7">
    <location>
        <begin position="21"/>
        <end position="46"/>
    </location>
</feature>
<dbReference type="NCBIfam" id="TIGR00360">
    <property type="entry name" value="ComEC_N-term"/>
    <property type="match status" value="1"/>
</dbReference>
<feature type="transmembrane region" description="Helical" evidence="7">
    <location>
        <begin position="425"/>
        <end position="444"/>
    </location>
</feature>
<gene>
    <name evidence="9" type="ORF">EHQ83_11455</name>
</gene>
<evidence type="ECO:0000313" key="10">
    <source>
        <dbReference type="Proteomes" id="UP000297613"/>
    </source>
</evidence>
<feature type="transmembrane region" description="Helical" evidence="7">
    <location>
        <begin position="293"/>
        <end position="313"/>
    </location>
</feature>